<protein>
    <submittedName>
        <fullName evidence="2">Uncharacterized protein</fullName>
    </submittedName>
</protein>
<feature type="region of interest" description="Disordered" evidence="1">
    <location>
        <begin position="419"/>
        <end position="463"/>
    </location>
</feature>
<evidence type="ECO:0000313" key="2">
    <source>
        <dbReference type="EMBL" id="MBW0462081.1"/>
    </source>
</evidence>
<name>A0A9Q3BBS4_9BASI</name>
<keyword evidence="3" id="KW-1185">Reference proteome</keyword>
<evidence type="ECO:0000256" key="1">
    <source>
        <dbReference type="SAM" id="MobiDB-lite"/>
    </source>
</evidence>
<proteinExistence type="predicted"/>
<feature type="compositionally biased region" description="Basic and acidic residues" evidence="1">
    <location>
        <begin position="431"/>
        <end position="463"/>
    </location>
</feature>
<comment type="caution">
    <text evidence="2">The sequence shown here is derived from an EMBL/GenBank/DDBJ whole genome shotgun (WGS) entry which is preliminary data.</text>
</comment>
<organism evidence="2 3">
    <name type="scientific">Austropuccinia psidii MF-1</name>
    <dbReference type="NCBI Taxonomy" id="1389203"/>
    <lineage>
        <taxon>Eukaryota</taxon>
        <taxon>Fungi</taxon>
        <taxon>Dikarya</taxon>
        <taxon>Basidiomycota</taxon>
        <taxon>Pucciniomycotina</taxon>
        <taxon>Pucciniomycetes</taxon>
        <taxon>Pucciniales</taxon>
        <taxon>Sphaerophragmiaceae</taxon>
        <taxon>Austropuccinia</taxon>
    </lineage>
</organism>
<dbReference type="AlphaFoldDB" id="A0A9Q3BBS4"/>
<dbReference type="Proteomes" id="UP000765509">
    <property type="component" value="Unassembled WGS sequence"/>
</dbReference>
<feature type="region of interest" description="Disordered" evidence="1">
    <location>
        <begin position="26"/>
        <end position="47"/>
    </location>
</feature>
<gene>
    <name evidence="2" type="ORF">O181_001796</name>
</gene>
<accession>A0A9Q3BBS4</accession>
<dbReference type="EMBL" id="AVOT02000275">
    <property type="protein sequence ID" value="MBW0462081.1"/>
    <property type="molecule type" value="Genomic_DNA"/>
</dbReference>
<reference evidence="2" key="1">
    <citation type="submission" date="2021-03" db="EMBL/GenBank/DDBJ databases">
        <title>Draft genome sequence of rust myrtle Austropuccinia psidii MF-1, a brazilian biotype.</title>
        <authorList>
            <person name="Quecine M.C."/>
            <person name="Pachon D.M.R."/>
            <person name="Bonatelli M.L."/>
            <person name="Correr F.H."/>
            <person name="Franceschini L.M."/>
            <person name="Leite T.F."/>
            <person name="Margarido G.R.A."/>
            <person name="Almeida C.A."/>
            <person name="Ferrarezi J.A."/>
            <person name="Labate C.A."/>
        </authorList>
    </citation>
    <scope>NUCLEOTIDE SEQUENCE</scope>
    <source>
        <strain evidence="2">MF-1</strain>
    </source>
</reference>
<evidence type="ECO:0000313" key="3">
    <source>
        <dbReference type="Proteomes" id="UP000765509"/>
    </source>
</evidence>
<sequence length="463" mass="53326">MSQRDVLQRPYGNHQRMESHQAVQTLGGEGGQVKGKTSHYPSYRRTAKPYKAYSDSFRLTRSRPTQLSCGSIPFMHQQISGQQSPFFKIIGSFQENTRIQGQKQDIFLPKAERVIPNDTEAGLIGERSTQEPETVVNTSRVGSPNNGNITPLIMNTVFLHLKEGHSQWRNAFEETNNRLTQVFEEQHHCRRDRDCLDQGINNLFNVYQNMKPQPQGHYPDDPYHQEDIKPDSFLVNKAISPSKYQDKDNMSYSEKEASKQLPEVSSWPKIPFTGDYDQMELIAYIDGIFIDVPSIPDYWITAKLNTEFEGHASIWYTEMKEMHGKRSWPWWKSQIIQKYSNDDIANTLQDVRKTTNIGNVPNLKELVSKRNNFSGWSSKTNPKEKAEVTKKKNTCCTFTSTNPSSNNCPKAKKKVYAIEKVPEAESPTEDLESHSMGDSIRKKSDDDQDPREEFLMEYQEKSF</sequence>